<dbReference type="Proteomes" id="UP001143463">
    <property type="component" value="Unassembled WGS sequence"/>
</dbReference>
<keyword evidence="1" id="KW-0378">Hydrolase</keyword>
<sequence>MTAIDPELEPLLERMPTRPFGADTLEADRAGMRAVWSGAGPPPADGVTRSERRVPGTDVGVVVFEPAVRTGVVPALLFIHGGGFVGDTADNGAPFNRRIVAELGIMVVSVDYRLAPEARYPSQIEDCYAALRWLHSEAAELGVDPTRIAAEGVSAGGALAAALALMARDKAEFPPLVLQSLIYPMLDDRSVAPDGVTGEIAWFRESNDFGWSCLLGADAVGGPDVSPYAAPARATDLSGLPPTYIGAAGLDLLVYQDLDYATRLIAAGVPTRVEVYPRTFHGFDVGTARVSEDFKRSRLAVLRRGLGISTGDAS</sequence>
<evidence type="ECO:0000259" key="2">
    <source>
        <dbReference type="Pfam" id="PF07859"/>
    </source>
</evidence>
<dbReference type="GO" id="GO:0016787">
    <property type="term" value="F:hydrolase activity"/>
    <property type="evidence" value="ECO:0007669"/>
    <property type="project" value="UniProtKB-KW"/>
</dbReference>
<reference evidence="3" key="1">
    <citation type="journal article" date="2014" name="Int. J. Syst. Evol. Microbiol.">
        <title>Complete genome sequence of Corynebacterium casei LMG S-19264T (=DSM 44701T), isolated from a smear-ripened cheese.</title>
        <authorList>
            <consortium name="US DOE Joint Genome Institute (JGI-PGF)"/>
            <person name="Walter F."/>
            <person name="Albersmeier A."/>
            <person name="Kalinowski J."/>
            <person name="Ruckert C."/>
        </authorList>
    </citation>
    <scope>NUCLEOTIDE SEQUENCE</scope>
    <source>
        <strain evidence="3">VKM Ac-1069</strain>
    </source>
</reference>
<dbReference type="InterPro" id="IPR050300">
    <property type="entry name" value="GDXG_lipolytic_enzyme"/>
</dbReference>
<evidence type="ECO:0000313" key="3">
    <source>
        <dbReference type="EMBL" id="GLL13803.1"/>
    </source>
</evidence>
<dbReference type="InterPro" id="IPR029058">
    <property type="entry name" value="AB_hydrolase_fold"/>
</dbReference>
<keyword evidence="4" id="KW-1185">Reference proteome</keyword>
<dbReference type="PANTHER" id="PTHR48081">
    <property type="entry name" value="AB HYDROLASE SUPERFAMILY PROTEIN C4A8.06C"/>
    <property type="match status" value="1"/>
</dbReference>
<dbReference type="EMBL" id="BSFQ01000025">
    <property type="protein sequence ID" value="GLL13803.1"/>
    <property type="molecule type" value="Genomic_DNA"/>
</dbReference>
<protein>
    <submittedName>
        <fullName evidence="3">Esterase</fullName>
    </submittedName>
</protein>
<dbReference type="AlphaFoldDB" id="A0A9W6L659"/>
<comment type="caution">
    <text evidence="3">The sequence shown here is derived from an EMBL/GenBank/DDBJ whole genome shotgun (WGS) entry which is preliminary data.</text>
</comment>
<dbReference type="InterPro" id="IPR013094">
    <property type="entry name" value="AB_hydrolase_3"/>
</dbReference>
<dbReference type="Pfam" id="PF07859">
    <property type="entry name" value="Abhydrolase_3"/>
    <property type="match status" value="1"/>
</dbReference>
<gene>
    <name evidence="3" type="primary">aes_2</name>
    <name evidence="3" type="ORF">GCM10017577_49470</name>
</gene>
<proteinExistence type="predicted"/>
<dbReference type="PANTHER" id="PTHR48081:SF8">
    <property type="entry name" value="ALPHA_BETA HYDROLASE FOLD-3 DOMAIN-CONTAINING PROTEIN-RELATED"/>
    <property type="match status" value="1"/>
</dbReference>
<name>A0A9W6L659_9PSEU</name>
<dbReference type="SUPFAM" id="SSF53474">
    <property type="entry name" value="alpha/beta-Hydrolases"/>
    <property type="match status" value="1"/>
</dbReference>
<evidence type="ECO:0000313" key="4">
    <source>
        <dbReference type="Proteomes" id="UP001143463"/>
    </source>
</evidence>
<organism evidence="3 4">
    <name type="scientific">Pseudonocardia halophobica</name>
    <dbReference type="NCBI Taxonomy" id="29401"/>
    <lineage>
        <taxon>Bacteria</taxon>
        <taxon>Bacillati</taxon>
        <taxon>Actinomycetota</taxon>
        <taxon>Actinomycetes</taxon>
        <taxon>Pseudonocardiales</taxon>
        <taxon>Pseudonocardiaceae</taxon>
        <taxon>Pseudonocardia</taxon>
    </lineage>
</organism>
<dbReference type="Gene3D" id="3.40.50.1820">
    <property type="entry name" value="alpha/beta hydrolase"/>
    <property type="match status" value="1"/>
</dbReference>
<feature type="domain" description="Alpha/beta hydrolase fold-3" evidence="2">
    <location>
        <begin position="76"/>
        <end position="283"/>
    </location>
</feature>
<accession>A0A9W6L659</accession>
<reference evidence="3" key="2">
    <citation type="submission" date="2023-01" db="EMBL/GenBank/DDBJ databases">
        <authorList>
            <person name="Sun Q."/>
            <person name="Evtushenko L."/>
        </authorList>
    </citation>
    <scope>NUCLEOTIDE SEQUENCE</scope>
    <source>
        <strain evidence="3">VKM Ac-1069</strain>
    </source>
</reference>
<dbReference type="RefSeq" id="WP_037049854.1">
    <property type="nucleotide sequence ID" value="NZ_BAAAUZ010000051.1"/>
</dbReference>
<evidence type="ECO:0000256" key="1">
    <source>
        <dbReference type="ARBA" id="ARBA00022801"/>
    </source>
</evidence>